<comment type="caution">
    <text evidence="3">The sequence shown here is derived from an EMBL/GenBank/DDBJ whole genome shotgun (WGS) entry which is preliminary data.</text>
</comment>
<dbReference type="EMBL" id="NCXM01000043">
    <property type="protein sequence ID" value="OSC22017.1"/>
    <property type="molecule type" value="Genomic_DNA"/>
</dbReference>
<evidence type="ECO:0000313" key="3">
    <source>
        <dbReference type="EMBL" id="OSC22017.1"/>
    </source>
</evidence>
<dbReference type="SUPFAM" id="SSF140459">
    <property type="entry name" value="PE/PPE dimer-like"/>
    <property type="match status" value="1"/>
</dbReference>
<dbReference type="AlphaFoldDB" id="A0A1X2KK15"/>
<comment type="similarity">
    <text evidence="1">Belongs to the mycobacterial PPE family.</text>
</comment>
<gene>
    <name evidence="3" type="ORF">B8W69_27160</name>
</gene>
<dbReference type="InterPro" id="IPR038332">
    <property type="entry name" value="PPE_sf"/>
</dbReference>
<proteinExistence type="inferred from homology"/>
<name>A0A1X2KK15_9MYCO</name>
<dbReference type="GO" id="GO:0052572">
    <property type="term" value="P:response to host immune response"/>
    <property type="evidence" value="ECO:0007669"/>
    <property type="project" value="TreeGrafter"/>
</dbReference>
<dbReference type="Gene3D" id="1.20.1260.20">
    <property type="entry name" value="PPE superfamily"/>
    <property type="match status" value="1"/>
</dbReference>
<dbReference type="PANTHER" id="PTHR46766:SF1">
    <property type="entry name" value="GLUTAMINE-RICH PROTEIN 2"/>
    <property type="match status" value="1"/>
</dbReference>
<evidence type="ECO:0000259" key="2">
    <source>
        <dbReference type="Pfam" id="PF00823"/>
    </source>
</evidence>
<evidence type="ECO:0000313" key="4">
    <source>
        <dbReference type="Proteomes" id="UP000242320"/>
    </source>
</evidence>
<dbReference type="Pfam" id="PF00823">
    <property type="entry name" value="PPE"/>
    <property type="match status" value="1"/>
</dbReference>
<feature type="domain" description="PPE" evidence="2">
    <location>
        <begin position="2"/>
        <end position="162"/>
    </location>
</feature>
<evidence type="ECO:0000256" key="1">
    <source>
        <dbReference type="ARBA" id="ARBA00010652"/>
    </source>
</evidence>
<dbReference type="PANTHER" id="PTHR46766">
    <property type="entry name" value="GLUTAMINE-RICH PROTEIN 2"/>
    <property type="match status" value="1"/>
</dbReference>
<dbReference type="OrthoDB" id="4752399at2"/>
<protein>
    <recommendedName>
        <fullName evidence="2">PPE domain-containing protein</fullName>
    </recommendedName>
</protein>
<accession>A0A1X2KK15</accession>
<organism evidence="3 4">
    <name type="scientific">Mycolicibacterium vulneris</name>
    <dbReference type="NCBI Taxonomy" id="547163"/>
    <lineage>
        <taxon>Bacteria</taxon>
        <taxon>Bacillati</taxon>
        <taxon>Actinomycetota</taxon>
        <taxon>Actinomycetes</taxon>
        <taxon>Mycobacteriales</taxon>
        <taxon>Mycobacteriaceae</taxon>
        <taxon>Mycolicibacterium</taxon>
    </lineage>
</organism>
<dbReference type="FunFam" id="1.20.1260.20:FF:000001">
    <property type="entry name" value="PPE family protein PPE41"/>
    <property type="match status" value="1"/>
</dbReference>
<dbReference type="Proteomes" id="UP000242320">
    <property type="component" value="Unassembled WGS sequence"/>
</dbReference>
<reference evidence="3 4" key="1">
    <citation type="submission" date="2017-04" db="EMBL/GenBank/DDBJ databases">
        <title>The new phylogeny of genus Mycobacterium.</title>
        <authorList>
            <person name="Tortoli E."/>
            <person name="Trovato A."/>
            <person name="Cirillo D.M."/>
        </authorList>
    </citation>
    <scope>NUCLEOTIDE SEQUENCE [LARGE SCALE GENOMIC DNA]</scope>
    <source>
        <strain evidence="3 4">DSM 45247</strain>
    </source>
</reference>
<keyword evidence="4" id="KW-1185">Reference proteome</keyword>
<sequence>MDYALLTPEINSGRMYAGPGSGPMLAAAAAWDAIAAQLESAANGYISEVSGLMGQWFGPSSMSMSAAAARYIGWLQASAAQAAQTAGQAYAAAAAYEAAFAMTVPPPAIAANRAQLMALIATNFFGQNTPAIAATEAQYSEYWAQDAAAMYTYAANASAASTLASYNEPPRTTNESGQGAQVRAMAQNVGNTTSGQTQSLVQQASTNTTAHTVSYTPPASADPDIPAGQTATVPPGSIINVGTSTQMVVGSGSVTIEPTPGIGSGFEVLSTSSIILNPGTTFFAGAGGPTGWLEGGTPVTGLVTVGVQSITLTPAHPLIGGIGTLFTGSVTLGPNGGIITLNDTAIGFAGISGATITNLTGTVSYTNASIPGLAALSTTPGLAGTAGIQPQYNAEGLADWARRLVGDEVPAAGLG</sequence>
<dbReference type="InterPro" id="IPR000030">
    <property type="entry name" value="PPE_dom"/>
</dbReference>
<dbReference type="RefSeq" id="WP_085292787.1">
    <property type="nucleotide sequence ID" value="NZ_NCXM01000043.1"/>
</dbReference>